<evidence type="ECO:0000256" key="17">
    <source>
        <dbReference type="ARBA" id="ARBA00023180"/>
    </source>
</evidence>
<keyword evidence="5" id="KW-0597">Phosphoprotein</keyword>
<keyword evidence="13 20" id="KW-0067">ATP-binding</keyword>
<feature type="signal peptide" evidence="22">
    <location>
        <begin position="1"/>
        <end position="21"/>
    </location>
</feature>
<feature type="chain" id="PRO_5032598994" description="non-specific serine/threonine protein kinase" evidence="22">
    <location>
        <begin position="22"/>
        <end position="870"/>
    </location>
</feature>
<dbReference type="SMART" id="SM00369">
    <property type="entry name" value="LRR_TYP"/>
    <property type="match status" value="11"/>
</dbReference>
<dbReference type="Pfam" id="PF00069">
    <property type="entry name" value="Pkinase"/>
    <property type="match status" value="1"/>
</dbReference>
<keyword evidence="25" id="KW-1185">Reference proteome</keyword>
<keyword evidence="12 24" id="KW-0418">Kinase</keyword>
<dbReference type="FunFam" id="1.10.510.10:FF:000445">
    <property type="entry name" value="MDIS1-interacting receptor like kinase 2"/>
    <property type="match status" value="1"/>
</dbReference>
<reference evidence="24" key="1">
    <citation type="submission" date="2020-09" db="EMBL/GenBank/DDBJ databases">
        <title>Genome-Enabled Discovery of Anthraquinone Biosynthesis in Senna tora.</title>
        <authorList>
            <person name="Kang S.-H."/>
            <person name="Pandey R.P."/>
            <person name="Lee C.-M."/>
            <person name="Sim J.-S."/>
            <person name="Jeong J.-T."/>
            <person name="Choi B.-S."/>
            <person name="Jung M."/>
            <person name="Ginzburg D."/>
            <person name="Zhao K."/>
            <person name="Won S.Y."/>
            <person name="Oh T.-J."/>
            <person name="Yu Y."/>
            <person name="Kim N.-H."/>
            <person name="Lee O.R."/>
            <person name="Lee T.-H."/>
            <person name="Bashyal P."/>
            <person name="Kim T.-S."/>
            <person name="Lee W.-H."/>
            <person name="Kawkins C."/>
            <person name="Kim C.-K."/>
            <person name="Kim J.S."/>
            <person name="Ahn B.O."/>
            <person name="Rhee S.Y."/>
            <person name="Sohng J.K."/>
        </authorList>
    </citation>
    <scope>NUCLEOTIDE SEQUENCE</scope>
    <source>
        <tissue evidence="24">Leaf</tissue>
    </source>
</reference>
<keyword evidence="14 21" id="KW-1133">Transmembrane helix</keyword>
<keyword evidence="9 22" id="KW-0732">Signal</keyword>
<dbReference type="PROSITE" id="PS51450">
    <property type="entry name" value="LRR"/>
    <property type="match status" value="3"/>
</dbReference>
<dbReference type="Proteomes" id="UP000634136">
    <property type="component" value="Unassembled WGS sequence"/>
</dbReference>
<gene>
    <name evidence="24" type="ORF">G2W53_001713</name>
</gene>
<evidence type="ECO:0000256" key="19">
    <source>
        <dbReference type="ARBA" id="ARBA00048679"/>
    </source>
</evidence>
<evidence type="ECO:0000256" key="14">
    <source>
        <dbReference type="ARBA" id="ARBA00022989"/>
    </source>
</evidence>
<comment type="subcellular location">
    <subcellularLocation>
        <location evidence="1">Cell membrane</location>
    </subcellularLocation>
    <subcellularLocation>
        <location evidence="2">Membrane</location>
        <topology evidence="2">Single-pass type I membrane protein</topology>
    </subcellularLocation>
</comment>
<evidence type="ECO:0000256" key="10">
    <source>
        <dbReference type="ARBA" id="ARBA00022737"/>
    </source>
</evidence>
<dbReference type="InterPro" id="IPR051716">
    <property type="entry name" value="Plant_RL_S/T_kinase"/>
</dbReference>
<keyword evidence="10" id="KW-0677">Repeat</keyword>
<sequence length="870" mass="96970">MPSSFLLLFLVLLLLLPQSQHLPLHHTHEANALLSSHWWNDKNISNRCNWLGIVCNEVGSIIEISNPLNKSQPGLCSSWYINITAFTNLVRLDLSEMQLWGEIPTTIVNLTQLVVFDISCNSINGEVPHELSTLKKLVTINLSGNNFSGSIPSSFGHMSSLTHLNLSSNQLTGELPMTLANLTQLVVLDISSNSIRGAIPLDFDNLKNLVALDLSDNKLNGSIPSSLGLMSNLLHLFLHKNSISGKIPSSIGNLTQLVNLKLSHNKISGCIPPEIGRLTSLLTLDIGYNNMLVSANIPLEIGNLKNLTYLSLSGNRLSGQIPSTIGYLKSLRVLLLDSNNINGSIPSEIWDLRSLTVLNLSHNSQSGSVSSNIALLVHLQHLSISSNQIEGCIPIAIEHLIDLKVLDLSSNKISGVIPFGIGELTGLQFLDLSYNNLEGPIPPGIQVHSNYLKLSNNFLNGTIMFNIGNLSYLDLSYNNLTGEIPEVPSYSCYSDKPPHNVVGYLTKILLPMFVLFIFCFFAFLYVGDFVISLCLAKIKFKERKRKNGDLFSIWNYDGKIAFEDIKKATEDFDLKYCIGTGSYGSVYRAQLPSGKVVALKKLHKIECEDPTFDKSFRNEIKMLAEIRHRNIIKLYGFCLYNKCMFLVYEYMEGGSLFCALHNDTRVPELNWSDRVKIVKGIANALAYMHHDCIQPIIHRDITSGNILLNSKFEAFVADFGTARIINPNSSHQTLLARTYGYIAPELAYTLNATAKCDVYSFGVVALETMMGKHPRELISSLSKSSSTRRSILKDILDSRLPFPFFRKDAQDVMLILTLALACVHSKPRYRPSMQEVVNEFEASRLPFPLSFYDISIDQLMDQKIYLTNQK</sequence>
<dbReference type="Gene3D" id="3.80.10.10">
    <property type="entry name" value="Ribonuclease Inhibitor"/>
    <property type="match status" value="5"/>
</dbReference>
<comment type="catalytic activity">
    <reaction evidence="18">
        <text>L-threonyl-[protein] + ATP = O-phospho-L-threonyl-[protein] + ADP + H(+)</text>
        <dbReference type="Rhea" id="RHEA:46608"/>
        <dbReference type="Rhea" id="RHEA-COMP:11060"/>
        <dbReference type="Rhea" id="RHEA-COMP:11605"/>
        <dbReference type="ChEBI" id="CHEBI:15378"/>
        <dbReference type="ChEBI" id="CHEBI:30013"/>
        <dbReference type="ChEBI" id="CHEBI:30616"/>
        <dbReference type="ChEBI" id="CHEBI:61977"/>
        <dbReference type="ChEBI" id="CHEBI:456216"/>
        <dbReference type="EC" id="2.7.11.1"/>
    </reaction>
</comment>
<dbReference type="InterPro" id="IPR032675">
    <property type="entry name" value="LRR_dom_sf"/>
</dbReference>
<dbReference type="AlphaFoldDB" id="A0A834XGA7"/>
<dbReference type="Pfam" id="PF00560">
    <property type="entry name" value="LRR_1"/>
    <property type="match status" value="4"/>
</dbReference>
<evidence type="ECO:0000256" key="4">
    <source>
        <dbReference type="ARBA" id="ARBA00022527"/>
    </source>
</evidence>
<dbReference type="Pfam" id="PF13855">
    <property type="entry name" value="LRR_8"/>
    <property type="match status" value="4"/>
</dbReference>
<dbReference type="PANTHER" id="PTHR48053">
    <property type="entry name" value="LEUCINE RICH REPEAT FAMILY PROTEIN, EXPRESSED"/>
    <property type="match status" value="1"/>
</dbReference>
<keyword evidence="4" id="KW-0723">Serine/threonine-protein kinase</keyword>
<evidence type="ECO:0000256" key="6">
    <source>
        <dbReference type="ARBA" id="ARBA00022614"/>
    </source>
</evidence>
<dbReference type="SUPFAM" id="SSF52058">
    <property type="entry name" value="L domain-like"/>
    <property type="match status" value="2"/>
</dbReference>
<feature type="binding site" evidence="20">
    <location>
        <position position="600"/>
    </location>
    <ligand>
        <name>ATP</name>
        <dbReference type="ChEBI" id="CHEBI:30616"/>
    </ligand>
</feature>
<dbReference type="PROSITE" id="PS00107">
    <property type="entry name" value="PROTEIN_KINASE_ATP"/>
    <property type="match status" value="1"/>
</dbReference>
<keyword evidence="15 21" id="KW-0472">Membrane</keyword>
<dbReference type="FunFam" id="3.30.200.20:FF:000309">
    <property type="entry name" value="Leucine-rich repeat receptor protein kinase MSP1"/>
    <property type="match status" value="1"/>
</dbReference>
<evidence type="ECO:0000256" key="7">
    <source>
        <dbReference type="ARBA" id="ARBA00022679"/>
    </source>
</evidence>
<accession>A0A834XGA7</accession>
<evidence type="ECO:0000256" key="9">
    <source>
        <dbReference type="ARBA" id="ARBA00022729"/>
    </source>
</evidence>
<evidence type="ECO:0000256" key="2">
    <source>
        <dbReference type="ARBA" id="ARBA00004479"/>
    </source>
</evidence>
<evidence type="ECO:0000256" key="12">
    <source>
        <dbReference type="ARBA" id="ARBA00022777"/>
    </source>
</evidence>
<evidence type="ECO:0000256" key="13">
    <source>
        <dbReference type="ARBA" id="ARBA00022840"/>
    </source>
</evidence>
<dbReference type="PANTHER" id="PTHR48053:SF126">
    <property type="entry name" value="MDIS1-INTERACTING RECEPTOR LIKE KINASE 2-LIKE ISOFORM X1"/>
    <property type="match status" value="1"/>
</dbReference>
<evidence type="ECO:0000256" key="11">
    <source>
        <dbReference type="ARBA" id="ARBA00022741"/>
    </source>
</evidence>
<dbReference type="Gene3D" id="1.10.510.10">
    <property type="entry name" value="Transferase(Phosphotransferase) domain 1"/>
    <property type="match status" value="1"/>
</dbReference>
<keyword evidence="11 20" id="KW-0547">Nucleotide-binding</keyword>
<keyword evidence="17" id="KW-0325">Glycoprotein</keyword>
<evidence type="ECO:0000256" key="8">
    <source>
        <dbReference type="ARBA" id="ARBA00022692"/>
    </source>
</evidence>
<evidence type="ECO:0000256" key="15">
    <source>
        <dbReference type="ARBA" id="ARBA00023136"/>
    </source>
</evidence>
<evidence type="ECO:0000259" key="23">
    <source>
        <dbReference type="PROSITE" id="PS50011"/>
    </source>
</evidence>
<dbReference type="SUPFAM" id="SSF56112">
    <property type="entry name" value="Protein kinase-like (PK-like)"/>
    <property type="match status" value="1"/>
</dbReference>
<dbReference type="PRINTS" id="PR00019">
    <property type="entry name" value="LEURICHRPT"/>
</dbReference>
<dbReference type="OrthoDB" id="676979at2759"/>
<evidence type="ECO:0000256" key="16">
    <source>
        <dbReference type="ARBA" id="ARBA00023170"/>
    </source>
</evidence>
<protein>
    <recommendedName>
        <fullName evidence="3">non-specific serine/threonine protein kinase</fullName>
        <ecNumber evidence="3">2.7.11.1</ecNumber>
    </recommendedName>
</protein>
<evidence type="ECO:0000256" key="5">
    <source>
        <dbReference type="ARBA" id="ARBA00022553"/>
    </source>
</evidence>
<dbReference type="EMBL" id="JAAIUW010000001">
    <property type="protein sequence ID" value="KAF7844808.1"/>
    <property type="molecule type" value="Genomic_DNA"/>
</dbReference>
<dbReference type="InterPro" id="IPR001611">
    <property type="entry name" value="Leu-rich_rpt"/>
</dbReference>
<dbReference type="InterPro" id="IPR000719">
    <property type="entry name" value="Prot_kinase_dom"/>
</dbReference>
<feature type="domain" description="Protein kinase" evidence="23">
    <location>
        <begin position="572"/>
        <end position="848"/>
    </location>
</feature>
<dbReference type="PROSITE" id="PS00109">
    <property type="entry name" value="PROTEIN_KINASE_TYR"/>
    <property type="match status" value="1"/>
</dbReference>
<dbReference type="GO" id="GO:0005524">
    <property type="term" value="F:ATP binding"/>
    <property type="evidence" value="ECO:0007669"/>
    <property type="project" value="UniProtKB-UniRule"/>
</dbReference>
<dbReference type="EC" id="2.7.11.1" evidence="3"/>
<dbReference type="GO" id="GO:0004674">
    <property type="term" value="F:protein serine/threonine kinase activity"/>
    <property type="evidence" value="ECO:0007669"/>
    <property type="project" value="UniProtKB-KW"/>
</dbReference>
<dbReference type="InterPro" id="IPR017441">
    <property type="entry name" value="Protein_kinase_ATP_BS"/>
</dbReference>
<evidence type="ECO:0000256" key="22">
    <source>
        <dbReference type="SAM" id="SignalP"/>
    </source>
</evidence>
<proteinExistence type="predicted"/>
<evidence type="ECO:0000313" key="25">
    <source>
        <dbReference type="Proteomes" id="UP000634136"/>
    </source>
</evidence>
<evidence type="ECO:0000256" key="20">
    <source>
        <dbReference type="PROSITE-ProRule" id="PRU10141"/>
    </source>
</evidence>
<evidence type="ECO:0000256" key="3">
    <source>
        <dbReference type="ARBA" id="ARBA00012513"/>
    </source>
</evidence>
<dbReference type="InterPro" id="IPR003591">
    <property type="entry name" value="Leu-rich_rpt_typical-subtyp"/>
</dbReference>
<evidence type="ECO:0000256" key="18">
    <source>
        <dbReference type="ARBA" id="ARBA00047899"/>
    </source>
</evidence>
<dbReference type="InterPro" id="IPR011009">
    <property type="entry name" value="Kinase-like_dom_sf"/>
</dbReference>
<organism evidence="24 25">
    <name type="scientific">Senna tora</name>
    <dbReference type="NCBI Taxonomy" id="362788"/>
    <lineage>
        <taxon>Eukaryota</taxon>
        <taxon>Viridiplantae</taxon>
        <taxon>Streptophyta</taxon>
        <taxon>Embryophyta</taxon>
        <taxon>Tracheophyta</taxon>
        <taxon>Spermatophyta</taxon>
        <taxon>Magnoliopsida</taxon>
        <taxon>eudicotyledons</taxon>
        <taxon>Gunneridae</taxon>
        <taxon>Pentapetalae</taxon>
        <taxon>rosids</taxon>
        <taxon>fabids</taxon>
        <taxon>Fabales</taxon>
        <taxon>Fabaceae</taxon>
        <taxon>Caesalpinioideae</taxon>
        <taxon>Cassia clade</taxon>
        <taxon>Senna</taxon>
    </lineage>
</organism>
<dbReference type="Gene3D" id="3.30.200.20">
    <property type="entry name" value="Phosphorylase Kinase, domain 1"/>
    <property type="match status" value="1"/>
</dbReference>
<evidence type="ECO:0000256" key="1">
    <source>
        <dbReference type="ARBA" id="ARBA00004236"/>
    </source>
</evidence>
<dbReference type="InterPro" id="IPR008266">
    <property type="entry name" value="Tyr_kinase_AS"/>
</dbReference>
<evidence type="ECO:0000313" key="24">
    <source>
        <dbReference type="EMBL" id="KAF7844808.1"/>
    </source>
</evidence>
<dbReference type="SMART" id="SM00365">
    <property type="entry name" value="LRR_SD22"/>
    <property type="match status" value="7"/>
</dbReference>
<keyword evidence="8 21" id="KW-0812">Transmembrane</keyword>
<keyword evidence="16 24" id="KW-0675">Receptor</keyword>
<comment type="catalytic activity">
    <reaction evidence="19">
        <text>L-seryl-[protein] + ATP = O-phospho-L-seryl-[protein] + ADP + H(+)</text>
        <dbReference type="Rhea" id="RHEA:17989"/>
        <dbReference type="Rhea" id="RHEA-COMP:9863"/>
        <dbReference type="Rhea" id="RHEA-COMP:11604"/>
        <dbReference type="ChEBI" id="CHEBI:15378"/>
        <dbReference type="ChEBI" id="CHEBI:29999"/>
        <dbReference type="ChEBI" id="CHEBI:30616"/>
        <dbReference type="ChEBI" id="CHEBI:83421"/>
        <dbReference type="ChEBI" id="CHEBI:456216"/>
        <dbReference type="EC" id="2.7.11.1"/>
    </reaction>
</comment>
<dbReference type="FunFam" id="3.80.10.10:FF:000095">
    <property type="entry name" value="LRR receptor-like serine/threonine-protein kinase GSO1"/>
    <property type="match status" value="2"/>
</dbReference>
<evidence type="ECO:0000256" key="21">
    <source>
        <dbReference type="SAM" id="Phobius"/>
    </source>
</evidence>
<dbReference type="GO" id="GO:0005886">
    <property type="term" value="C:plasma membrane"/>
    <property type="evidence" value="ECO:0007669"/>
    <property type="project" value="UniProtKB-SubCell"/>
</dbReference>
<keyword evidence="6" id="KW-0433">Leucine-rich repeat</keyword>
<keyword evidence="7" id="KW-0808">Transferase</keyword>
<name>A0A834XGA7_9FABA</name>
<comment type="caution">
    <text evidence="24">The sequence shown here is derived from an EMBL/GenBank/DDBJ whole genome shotgun (WGS) entry which is preliminary data.</text>
</comment>
<feature type="transmembrane region" description="Helical" evidence="21">
    <location>
        <begin position="508"/>
        <end position="536"/>
    </location>
</feature>
<dbReference type="PROSITE" id="PS50011">
    <property type="entry name" value="PROTEIN_KINASE_DOM"/>
    <property type="match status" value="1"/>
</dbReference>